<dbReference type="EMBL" id="JACAZF010000011">
    <property type="protein sequence ID" value="KAF7292671.1"/>
    <property type="molecule type" value="Genomic_DNA"/>
</dbReference>
<feature type="compositionally biased region" description="Basic and acidic residues" evidence="2">
    <location>
        <begin position="360"/>
        <end position="369"/>
    </location>
</feature>
<gene>
    <name evidence="3" type="ORF">MIND_01165300</name>
</gene>
<dbReference type="RefSeq" id="XP_037215099.1">
    <property type="nucleotide sequence ID" value="XM_037368173.1"/>
</dbReference>
<feature type="compositionally biased region" description="Basic and acidic residues" evidence="2">
    <location>
        <begin position="35"/>
        <end position="48"/>
    </location>
</feature>
<organism evidence="3 4">
    <name type="scientific">Mycena indigotica</name>
    <dbReference type="NCBI Taxonomy" id="2126181"/>
    <lineage>
        <taxon>Eukaryota</taxon>
        <taxon>Fungi</taxon>
        <taxon>Dikarya</taxon>
        <taxon>Basidiomycota</taxon>
        <taxon>Agaricomycotina</taxon>
        <taxon>Agaricomycetes</taxon>
        <taxon>Agaricomycetidae</taxon>
        <taxon>Agaricales</taxon>
        <taxon>Marasmiineae</taxon>
        <taxon>Mycenaceae</taxon>
        <taxon>Mycena</taxon>
    </lineage>
</organism>
<reference evidence="3" key="1">
    <citation type="submission" date="2020-05" db="EMBL/GenBank/DDBJ databases">
        <title>Mycena genomes resolve the evolution of fungal bioluminescence.</title>
        <authorList>
            <person name="Tsai I.J."/>
        </authorList>
    </citation>
    <scope>NUCLEOTIDE SEQUENCE</scope>
    <source>
        <strain evidence="3">171206Taipei</strain>
    </source>
</reference>
<feature type="compositionally biased region" description="Acidic residues" evidence="2">
    <location>
        <begin position="389"/>
        <end position="398"/>
    </location>
</feature>
<evidence type="ECO:0000256" key="2">
    <source>
        <dbReference type="SAM" id="MobiDB-lite"/>
    </source>
</evidence>
<feature type="coiled-coil region" evidence="1">
    <location>
        <begin position="104"/>
        <end position="157"/>
    </location>
</feature>
<accession>A0A8H6S4J3</accession>
<dbReference type="Proteomes" id="UP000636479">
    <property type="component" value="Unassembled WGS sequence"/>
</dbReference>
<feature type="compositionally biased region" description="Basic residues" evidence="2">
    <location>
        <begin position="404"/>
        <end position="413"/>
    </location>
</feature>
<keyword evidence="4" id="KW-1185">Reference proteome</keyword>
<sequence length="463" mass="52093">MPAVFSTLAGADHPRLRKNAAPRQKPAPRPAAAQREQRATHAARQKEMDDDVAKWWADTQSTAKHLAEKYQKKERYFYDLFFQGGAHMVHSREAVNPYNAFKHEKAIENQKNGVKENVEALHEAHHAEYQQLSEEEKNELVERLRKEREENVVLRRDTPKARAQDVANTARNITQLITALARRVGLDAFFCLFRNNPDFAMEPYWWFSNKAVEEYMPIATRKTWNTGEVGFKLEAFAIAGCDALNLLRTSKQKSDWLKAEIRILIKEKLVAITGNPDAEIAYRWFEEDVVQRYDIVIDGWCGIPFDNPSAASTSLAKLRETVDGLRSGTIVFRKLTLAEAAERRKKWEADVAAGLVSAKSQKERSDKGVPRKRKHAEMAEGEVNGNGEGDSDADDDGVTEPASRPKRKPRRQATGKENTMGGKANKGKATQRDDAVTRAAVAKLKAKKVLSPATIEDSGDDEV</sequence>
<name>A0A8H6S4J3_9AGAR</name>
<proteinExistence type="predicted"/>
<dbReference type="AlphaFoldDB" id="A0A8H6S4J3"/>
<feature type="region of interest" description="Disordered" evidence="2">
    <location>
        <begin position="1"/>
        <end position="48"/>
    </location>
</feature>
<evidence type="ECO:0000313" key="4">
    <source>
        <dbReference type="Proteomes" id="UP000636479"/>
    </source>
</evidence>
<feature type="region of interest" description="Disordered" evidence="2">
    <location>
        <begin position="356"/>
        <end position="436"/>
    </location>
</feature>
<comment type="caution">
    <text evidence="3">The sequence shown here is derived from an EMBL/GenBank/DDBJ whole genome shotgun (WGS) entry which is preliminary data.</text>
</comment>
<keyword evidence="1" id="KW-0175">Coiled coil</keyword>
<protein>
    <submittedName>
        <fullName evidence="3">Uncharacterized protein</fullName>
    </submittedName>
</protein>
<evidence type="ECO:0000256" key="1">
    <source>
        <dbReference type="SAM" id="Coils"/>
    </source>
</evidence>
<dbReference type="OrthoDB" id="3048720at2759"/>
<dbReference type="GeneID" id="59350689"/>
<evidence type="ECO:0000313" key="3">
    <source>
        <dbReference type="EMBL" id="KAF7292671.1"/>
    </source>
</evidence>